<keyword evidence="8" id="KW-1185">Reference proteome</keyword>
<dbReference type="Pfam" id="PF15423">
    <property type="entry name" value="FLYWCH_N"/>
    <property type="match status" value="1"/>
</dbReference>
<evidence type="ECO:0000256" key="3">
    <source>
        <dbReference type="ARBA" id="ARBA00022833"/>
    </source>
</evidence>
<protein>
    <submittedName>
        <fullName evidence="9 10">FLYWCH-type zinc finger-containing protein 1 isoform X1</fullName>
    </submittedName>
</protein>
<evidence type="ECO:0000313" key="11">
    <source>
        <dbReference type="RefSeq" id="XP_070635604.1"/>
    </source>
</evidence>
<name>A0ABM4RJ83_BOSIN</name>
<dbReference type="Proteomes" id="UP001652663">
    <property type="component" value="Chromosome 25"/>
</dbReference>
<feature type="transmembrane region" description="Helical" evidence="5">
    <location>
        <begin position="703"/>
        <end position="725"/>
    </location>
</feature>
<dbReference type="InterPro" id="IPR007588">
    <property type="entry name" value="Znf_FLYWCH"/>
</dbReference>
<dbReference type="GeneID" id="109578610"/>
<evidence type="ECO:0000256" key="4">
    <source>
        <dbReference type="SAM" id="MobiDB-lite"/>
    </source>
</evidence>
<keyword evidence="1" id="KW-0479">Metal-binding</keyword>
<feature type="compositionally biased region" description="Acidic residues" evidence="4">
    <location>
        <begin position="394"/>
        <end position="413"/>
    </location>
</feature>
<dbReference type="Pfam" id="PF16662">
    <property type="entry name" value="FLYWCH_u"/>
    <property type="match status" value="1"/>
</dbReference>
<feature type="domain" description="FLYWCH-type" evidence="6">
    <location>
        <begin position="417"/>
        <end position="475"/>
    </location>
</feature>
<dbReference type="RefSeq" id="XP_070635604.1">
    <property type="nucleotide sequence ID" value="XM_070779503.1"/>
</dbReference>
<keyword evidence="3" id="KW-0862">Zinc</keyword>
<evidence type="ECO:0000256" key="2">
    <source>
        <dbReference type="ARBA" id="ARBA00022771"/>
    </source>
</evidence>
<dbReference type="PANTHER" id="PTHR31665:SF3">
    <property type="entry name" value="FLYWCH-TYPE ZINC FINGER-CONTAINING PROTEIN 1"/>
    <property type="match status" value="1"/>
</dbReference>
<dbReference type="InterPro" id="IPR029279">
    <property type="entry name" value="FLYWCH_N"/>
</dbReference>
<evidence type="ECO:0000313" key="9">
    <source>
        <dbReference type="RefSeq" id="XP_070635602.1"/>
    </source>
</evidence>
<feature type="domain" description="FLYWCH-type" evidence="6">
    <location>
        <begin position="505"/>
        <end position="563"/>
    </location>
</feature>
<keyword evidence="5" id="KW-0472">Membrane</keyword>
<keyword evidence="2" id="KW-0863">Zinc-finger</keyword>
<dbReference type="Pfam" id="PF04500">
    <property type="entry name" value="FLYWCH"/>
    <property type="match status" value="5"/>
</dbReference>
<feature type="region of interest" description="Disordered" evidence="4">
    <location>
        <begin position="169"/>
        <end position="211"/>
    </location>
</feature>
<feature type="domain" description="FLYWCH-type" evidence="6">
    <location>
        <begin position="596"/>
        <end position="654"/>
    </location>
</feature>
<dbReference type="RefSeq" id="XP_070635603.1">
    <property type="nucleotide sequence ID" value="XM_070779502.1"/>
</dbReference>
<feature type="domain" description="FLYWCH-type" evidence="6">
    <location>
        <begin position="272"/>
        <end position="330"/>
    </location>
</feature>
<evidence type="ECO:0000313" key="10">
    <source>
        <dbReference type="RefSeq" id="XP_070635603.1"/>
    </source>
</evidence>
<dbReference type="RefSeq" id="XP_070635602.1">
    <property type="nucleotide sequence ID" value="XM_070779501.1"/>
</dbReference>
<evidence type="ECO:0000313" key="8">
    <source>
        <dbReference type="Proteomes" id="UP001652663"/>
    </source>
</evidence>
<sequence length="746" mass="83367">MPLPEPSEQEGESVKAGQEPSPEPPEPGTDVVLEAPTKPMEFSELVLLAASTESGDGMDTQPEEVHCVLTLEMADPDTLAGTPQILPVEEQCGVVQPRPQTQALKPSKPNIVTQPLEFLRTPFGGRLLVLESFLYKQEKAVGDKVYWKCREHTELGCRGRAITRGPRATIMRGHCHPPDEEGLAARRQRQKRLGPALPEGLAGSQGPSSLVEEPLEGAGPWLCPVEPDPTPGPMLSYLVPEEDEGLRALALLRLPPKKRSTLGSRGPPPLEFLRTCYGGSFLVHQSFLYKREKAVGDKVYWTCRDHTQHGCRSRAITQGRRVTVMRGHCHAPDLEGLKARRQQERAMAALRAQPGGPGGPEDKPLQGVDSLLYRRGPGPLTLTRPRPRKRLMANDEELPAEPQGEEDKDEDPGGPEFLRTPLGGSFLVYESFLYRREKAAGEKVYWTCRDQARMGCRSRAITQGRRVTVMRGHCHPPDLGGLEALRQREKRPGTAQRGSTGGPEFLRTPLGGSFLVYESFLYRREKAAGEKVYWTCRDQARMGCRSRAITQGPRVMVMRRHCHPPDLGGLEALRQREQLPSPAQREGSETPQPLEFLRTSLGGRFLVYESFLYRKEKAAGEKVYWMCRDQARKGCRSRAITQGPRVTVMRGHCHPPDLAGLEALRRREQLPSLAQQEDPEKVKLLPEVQLCLETCAPECQQSYGSFFILLSLTFFIISCHVWICMTHLCFCVIRKVESTQLDNESQ</sequence>
<keyword evidence="5" id="KW-1133">Transmembrane helix</keyword>
<dbReference type="InterPro" id="IPR040312">
    <property type="entry name" value="FWCH1/FWCH2"/>
</dbReference>
<evidence type="ECO:0000256" key="1">
    <source>
        <dbReference type="ARBA" id="ARBA00022723"/>
    </source>
</evidence>
<reference evidence="9 10" key="1">
    <citation type="submission" date="2025-05" db="UniProtKB">
        <authorList>
            <consortium name="RefSeq"/>
        </authorList>
    </citation>
    <scope>IDENTIFICATION</scope>
    <source>
        <tissue evidence="9 10">Blood</tissue>
    </source>
</reference>
<dbReference type="Gene3D" id="2.20.25.240">
    <property type="match status" value="5"/>
</dbReference>
<dbReference type="PANTHER" id="PTHR31665">
    <property type="entry name" value="FLYWCH FAMILY MEMBER 2-RELATED"/>
    <property type="match status" value="1"/>
</dbReference>
<organism evidence="8 11">
    <name type="scientific">Bos indicus</name>
    <name type="common">Zebu</name>
    <dbReference type="NCBI Taxonomy" id="9915"/>
    <lineage>
        <taxon>Eukaryota</taxon>
        <taxon>Metazoa</taxon>
        <taxon>Chordata</taxon>
        <taxon>Craniata</taxon>
        <taxon>Vertebrata</taxon>
        <taxon>Euteleostomi</taxon>
        <taxon>Mammalia</taxon>
        <taxon>Eutheria</taxon>
        <taxon>Laurasiatheria</taxon>
        <taxon>Artiodactyla</taxon>
        <taxon>Ruminantia</taxon>
        <taxon>Pecora</taxon>
        <taxon>Bovidae</taxon>
        <taxon>Bovinae</taxon>
        <taxon>Bos</taxon>
    </lineage>
</organism>
<gene>
    <name evidence="9 10 11" type="primary">FLYWCH1</name>
</gene>
<feature type="compositionally biased region" description="Low complexity" evidence="4">
    <location>
        <begin position="374"/>
        <end position="384"/>
    </location>
</feature>
<accession>A0ABM4RJ83</accession>
<evidence type="ECO:0000259" key="7">
    <source>
        <dbReference type="Pfam" id="PF15423"/>
    </source>
</evidence>
<keyword evidence="5" id="KW-0812">Transmembrane</keyword>
<evidence type="ECO:0000259" key="6">
    <source>
        <dbReference type="Pfam" id="PF04500"/>
    </source>
</evidence>
<feature type="region of interest" description="Disordered" evidence="4">
    <location>
        <begin position="346"/>
        <end position="417"/>
    </location>
</feature>
<proteinExistence type="predicted"/>
<feature type="domain" description="FLYWCH-type" evidence="6">
    <location>
        <begin position="118"/>
        <end position="176"/>
    </location>
</feature>
<feature type="region of interest" description="Disordered" evidence="4">
    <location>
        <begin position="1"/>
        <end position="33"/>
    </location>
</feature>
<feature type="domain" description="FLYWCH-type zinc finger-containing protein N-terminal" evidence="7">
    <location>
        <begin position="1"/>
        <end position="109"/>
    </location>
</feature>
<evidence type="ECO:0000256" key="5">
    <source>
        <dbReference type="SAM" id="Phobius"/>
    </source>
</evidence>